<organism evidence="2 3">
    <name type="scientific">Mycena rosella</name>
    <name type="common">Pink bonnet</name>
    <name type="synonym">Agaricus rosellus</name>
    <dbReference type="NCBI Taxonomy" id="1033263"/>
    <lineage>
        <taxon>Eukaryota</taxon>
        <taxon>Fungi</taxon>
        <taxon>Dikarya</taxon>
        <taxon>Basidiomycota</taxon>
        <taxon>Agaricomycotina</taxon>
        <taxon>Agaricomycetes</taxon>
        <taxon>Agaricomycetidae</taxon>
        <taxon>Agaricales</taxon>
        <taxon>Marasmiineae</taxon>
        <taxon>Mycenaceae</taxon>
        <taxon>Mycena</taxon>
    </lineage>
</organism>
<protein>
    <submittedName>
        <fullName evidence="2">Uncharacterized protein</fullName>
    </submittedName>
</protein>
<feature type="region of interest" description="Disordered" evidence="1">
    <location>
        <begin position="456"/>
        <end position="475"/>
    </location>
</feature>
<gene>
    <name evidence="2" type="ORF">B0H17DRAFT_208415</name>
</gene>
<comment type="caution">
    <text evidence="2">The sequence shown here is derived from an EMBL/GenBank/DDBJ whole genome shotgun (WGS) entry which is preliminary data.</text>
</comment>
<accession>A0AAD7G5U0</accession>
<keyword evidence="3" id="KW-1185">Reference proteome</keyword>
<feature type="compositionally biased region" description="Polar residues" evidence="1">
    <location>
        <begin position="164"/>
        <end position="181"/>
    </location>
</feature>
<feature type="compositionally biased region" description="Pro residues" evidence="1">
    <location>
        <begin position="495"/>
        <end position="505"/>
    </location>
</feature>
<feature type="region of interest" description="Disordered" evidence="1">
    <location>
        <begin position="160"/>
        <end position="181"/>
    </location>
</feature>
<name>A0AAD7G5U0_MYCRO</name>
<dbReference type="AlphaFoldDB" id="A0AAD7G5U0"/>
<reference evidence="2" key="1">
    <citation type="submission" date="2023-03" db="EMBL/GenBank/DDBJ databases">
        <title>Massive genome expansion in bonnet fungi (Mycena s.s.) driven by repeated elements and novel gene families across ecological guilds.</title>
        <authorList>
            <consortium name="Lawrence Berkeley National Laboratory"/>
            <person name="Harder C.B."/>
            <person name="Miyauchi S."/>
            <person name="Viragh M."/>
            <person name="Kuo A."/>
            <person name="Thoen E."/>
            <person name="Andreopoulos B."/>
            <person name="Lu D."/>
            <person name="Skrede I."/>
            <person name="Drula E."/>
            <person name="Henrissat B."/>
            <person name="Morin E."/>
            <person name="Kohler A."/>
            <person name="Barry K."/>
            <person name="LaButti K."/>
            <person name="Morin E."/>
            <person name="Salamov A."/>
            <person name="Lipzen A."/>
            <person name="Mereny Z."/>
            <person name="Hegedus B."/>
            <person name="Baldrian P."/>
            <person name="Stursova M."/>
            <person name="Weitz H."/>
            <person name="Taylor A."/>
            <person name="Grigoriev I.V."/>
            <person name="Nagy L.G."/>
            <person name="Martin F."/>
            <person name="Kauserud H."/>
        </authorList>
    </citation>
    <scope>NUCLEOTIDE SEQUENCE</scope>
    <source>
        <strain evidence="2">CBHHK067</strain>
    </source>
</reference>
<evidence type="ECO:0000256" key="1">
    <source>
        <dbReference type="SAM" id="MobiDB-lite"/>
    </source>
</evidence>
<dbReference type="Proteomes" id="UP001221757">
    <property type="component" value="Unassembled WGS sequence"/>
</dbReference>
<sequence>MDTFDDGLGSEHNQRFASCCNDSRGWIRWTPPHKCFMSAAQSTVLHTYTPSREIVEHGARCKTSVDERVRPSVATRCSHPTAQPRAPEYPFQAWLLALLTFELRPSSRSSLFAASDAPGMYMSVPTRRFDTVAYEAGVSCPRTRALAAVPVTYAAIPAPAVPDSSASRRTPTSVKSRTGQQACATPVPRLGRCARAPESSPLLHSPRFARRVAPDVKCGGGCGSRPRAKCRARTAFPPRRPRSAKACARRARLRAKCAGCVQFAPALEYRACTVPAPPQSLGVLRSARAGPFAPRARGYRPRRARRACATPTRAGRRVRVRCENGLRRWNTAHPPLRSAFAEGVDLRVRRTWWLDGSGATTCVQETQAVMIDRRCGLRGFLTRGVRDRRARCRAGRRDDADAHASAPMAGLGALLRSLAFAFHSSHDGHLVPLLPSRLAPSASRLPLLQPIRLPARTRPRIRGGAPNNRDLIHGRKNRALDSGESALCRACPPSIGAPPVLPSRPPDACSPSGAGTRASVTSAARPPRPACARAPERPPRARRTVPPRPRPCTPSAPASRGARSGTAPRALFARAVSSDGHESPRACRGRRQGVGWRGCTYIYIYSARGSGVDIRDPRVERDGAARAFCARRVGRRA</sequence>
<evidence type="ECO:0000313" key="2">
    <source>
        <dbReference type="EMBL" id="KAJ7669129.1"/>
    </source>
</evidence>
<proteinExistence type="predicted"/>
<evidence type="ECO:0000313" key="3">
    <source>
        <dbReference type="Proteomes" id="UP001221757"/>
    </source>
</evidence>
<feature type="region of interest" description="Disordered" evidence="1">
    <location>
        <begin position="495"/>
        <end position="566"/>
    </location>
</feature>
<dbReference type="EMBL" id="JARKIE010000188">
    <property type="protein sequence ID" value="KAJ7669129.1"/>
    <property type="molecule type" value="Genomic_DNA"/>
</dbReference>